<dbReference type="Proteomes" id="UP000028534">
    <property type="component" value="Unassembled WGS sequence"/>
</dbReference>
<gene>
    <name evidence="1" type="ORF">CP98_04544</name>
</gene>
<organism evidence="1 2">
    <name type="scientific">Sphingobium yanoikuyae</name>
    <name type="common">Sphingomonas yanoikuyae</name>
    <dbReference type="NCBI Taxonomy" id="13690"/>
    <lineage>
        <taxon>Bacteria</taxon>
        <taxon>Pseudomonadati</taxon>
        <taxon>Pseudomonadota</taxon>
        <taxon>Alphaproteobacteria</taxon>
        <taxon>Sphingomonadales</taxon>
        <taxon>Sphingomonadaceae</taxon>
        <taxon>Sphingobium</taxon>
    </lineage>
</organism>
<dbReference type="EMBL" id="JGVR01000042">
    <property type="protein sequence ID" value="KEZ15308.1"/>
    <property type="molecule type" value="Genomic_DNA"/>
</dbReference>
<dbReference type="RefSeq" id="WP_155276500.1">
    <property type="nucleotide sequence ID" value="NZ_JGVR01000042.1"/>
</dbReference>
<sequence>MRLFYYRVTTNFGDHMNSWLWPRLLPDLISEKSDDTLVGIGSLIKSDLSKVPGRKIIFGTGSGYGPMPIPSEVADWRIYCVRGPLTARLLGLPTQKAIVDGAWLIDELPDLRYRERLRQGTIFLPHWTTDAYANWRQPCEHAGIDYVSPMLPGEQVLNRIAGAQLAIVESLHGAILADYYRVPWIPVATDGRILSFKWLDFCLSLNLAFRPVRLPDTDLLEQLLEQRSSDWSGALEYLPPPQEENYQSVGYATQSPANTVYRAKIKLKAAARPIRAVGLSAVQTMRSSPPFRAIFRPRAEQLAELLLKISNEPPTLSEENVRNEKLSKLSEALSHLRRDFGIS</sequence>
<dbReference type="AlphaFoldDB" id="A0A084EBG6"/>
<comment type="caution">
    <text evidence="1">The sequence shown here is derived from an EMBL/GenBank/DDBJ whole genome shotgun (WGS) entry which is preliminary data.</text>
</comment>
<evidence type="ECO:0000313" key="1">
    <source>
        <dbReference type="EMBL" id="KEZ15308.1"/>
    </source>
</evidence>
<proteinExistence type="predicted"/>
<evidence type="ECO:0000313" key="2">
    <source>
        <dbReference type="Proteomes" id="UP000028534"/>
    </source>
</evidence>
<reference evidence="1 2" key="1">
    <citation type="submission" date="2014-03" db="EMBL/GenBank/DDBJ databases">
        <title>Genome sequence of Sphingobium yanoikuyae B1.</title>
        <authorList>
            <person name="Gan H.M."/>
            <person name="Gan H.Y."/>
            <person name="Savka M.A."/>
        </authorList>
    </citation>
    <scope>NUCLEOTIDE SEQUENCE [LARGE SCALE GENOMIC DNA]</scope>
    <source>
        <strain evidence="1 2">B1</strain>
    </source>
</reference>
<protein>
    <submittedName>
        <fullName evidence="1">Succinoglycan biosynthesis ketolase</fullName>
    </submittedName>
</protein>
<accession>A0A084EBG6</accession>
<name>A0A084EBG6_SPHYA</name>
<dbReference type="eggNOG" id="COG2327">
    <property type="taxonomic scope" value="Bacteria"/>
</dbReference>
<dbReference type="PATRIC" id="fig|13690.10.peg.4679"/>